<dbReference type="Gene3D" id="1.10.3210.10">
    <property type="entry name" value="Hypothetical protein af1432"/>
    <property type="match status" value="1"/>
</dbReference>
<name>A0ABX0J6U7_9BACL</name>
<dbReference type="SMART" id="SM00471">
    <property type="entry name" value="HDc"/>
    <property type="match status" value="1"/>
</dbReference>
<reference evidence="3" key="1">
    <citation type="submission" date="2020-03" db="EMBL/GenBank/DDBJ databases">
        <title>Draft sequencing of Paenibacilllus sp. S3N08.</title>
        <authorList>
            <person name="Kim D.-U."/>
        </authorList>
    </citation>
    <scope>NUCLEOTIDE SEQUENCE</scope>
    <source>
        <strain evidence="3">S3N08</strain>
    </source>
</reference>
<dbReference type="InterPro" id="IPR006675">
    <property type="entry name" value="HDIG_dom"/>
</dbReference>
<dbReference type="Pfam" id="PF13487">
    <property type="entry name" value="HD_5"/>
    <property type="match status" value="1"/>
</dbReference>
<sequence length="195" mass="22196">MDQLMEKDVETYEHSMRVASLAKAMAVGMGLDKKRKHQLVTGCFLHDIGKLRIPIEVLNKTTSLLPHEWDLMRLHPSIGAHILREYANLDMEIINIVEFHHERWNGQGYPNGLSGHAIPEFARICAVLDAYDCMISDRPYRSKLTVAEAITQLLLHAGEQFDEKYVHILIQLLKGNITEKCLAKMNPEKIVGGNR</sequence>
<evidence type="ECO:0000313" key="3">
    <source>
        <dbReference type="EMBL" id="NHN29756.1"/>
    </source>
</evidence>
<gene>
    <name evidence="3" type="ORF">G9U52_07895</name>
</gene>
<organism evidence="3 4">
    <name type="scientific">Paenibacillus agricola</name>
    <dbReference type="NCBI Taxonomy" id="2716264"/>
    <lineage>
        <taxon>Bacteria</taxon>
        <taxon>Bacillati</taxon>
        <taxon>Bacillota</taxon>
        <taxon>Bacilli</taxon>
        <taxon>Bacillales</taxon>
        <taxon>Paenibacillaceae</taxon>
        <taxon>Paenibacillus</taxon>
    </lineage>
</organism>
<dbReference type="InterPro" id="IPR037522">
    <property type="entry name" value="HD_GYP_dom"/>
</dbReference>
<comment type="caution">
    <text evidence="3">The sequence shown here is derived from an EMBL/GenBank/DDBJ whole genome shotgun (WGS) entry which is preliminary data.</text>
</comment>
<dbReference type="PANTHER" id="PTHR43155">
    <property type="entry name" value="CYCLIC DI-GMP PHOSPHODIESTERASE PA4108-RELATED"/>
    <property type="match status" value="1"/>
</dbReference>
<dbReference type="InterPro" id="IPR003607">
    <property type="entry name" value="HD/PDEase_dom"/>
</dbReference>
<dbReference type="PROSITE" id="PS51831">
    <property type="entry name" value="HD"/>
    <property type="match status" value="1"/>
</dbReference>
<dbReference type="PANTHER" id="PTHR43155:SF2">
    <property type="entry name" value="CYCLIC DI-GMP PHOSPHODIESTERASE PA4108"/>
    <property type="match status" value="1"/>
</dbReference>
<feature type="domain" description="HD-GYP" evidence="2">
    <location>
        <begin position="1"/>
        <end position="185"/>
    </location>
</feature>
<feature type="domain" description="HD" evidence="1">
    <location>
        <begin position="11"/>
        <end position="134"/>
    </location>
</feature>
<dbReference type="PROSITE" id="PS51832">
    <property type="entry name" value="HD_GYP"/>
    <property type="match status" value="1"/>
</dbReference>
<dbReference type="CDD" id="cd00077">
    <property type="entry name" value="HDc"/>
    <property type="match status" value="1"/>
</dbReference>
<protein>
    <submittedName>
        <fullName evidence="3">HD domain-containing protein</fullName>
    </submittedName>
</protein>
<dbReference type="NCBIfam" id="TIGR00277">
    <property type="entry name" value="HDIG"/>
    <property type="match status" value="1"/>
</dbReference>
<dbReference type="SUPFAM" id="SSF109604">
    <property type="entry name" value="HD-domain/PDEase-like"/>
    <property type="match status" value="1"/>
</dbReference>
<proteinExistence type="predicted"/>
<dbReference type="EMBL" id="JAAOIW010000002">
    <property type="protein sequence ID" value="NHN29756.1"/>
    <property type="molecule type" value="Genomic_DNA"/>
</dbReference>
<dbReference type="RefSeq" id="WP_166148006.1">
    <property type="nucleotide sequence ID" value="NZ_JAAOIW010000002.1"/>
</dbReference>
<dbReference type="InterPro" id="IPR006674">
    <property type="entry name" value="HD_domain"/>
</dbReference>
<dbReference type="Proteomes" id="UP001165962">
    <property type="component" value="Unassembled WGS sequence"/>
</dbReference>
<keyword evidence="4" id="KW-1185">Reference proteome</keyword>
<evidence type="ECO:0000259" key="1">
    <source>
        <dbReference type="PROSITE" id="PS51831"/>
    </source>
</evidence>
<evidence type="ECO:0000313" key="4">
    <source>
        <dbReference type="Proteomes" id="UP001165962"/>
    </source>
</evidence>
<evidence type="ECO:0000259" key="2">
    <source>
        <dbReference type="PROSITE" id="PS51832"/>
    </source>
</evidence>
<accession>A0ABX0J6U7</accession>